<gene>
    <name evidence="8" type="ordered locus">ZICARI_187</name>
</gene>
<evidence type="ECO:0000256" key="7">
    <source>
        <dbReference type="ARBA" id="ARBA00022833"/>
    </source>
</evidence>
<dbReference type="SUPFAM" id="SSF55486">
    <property type="entry name" value="Metalloproteases ('zincins'), catalytic domain"/>
    <property type="match status" value="1"/>
</dbReference>
<protein>
    <submittedName>
        <fullName evidence="8">Uncharacterized protein</fullName>
    </submittedName>
</protein>
<sequence>MILDIKINNFKKLKIKLYKIYFYIYKVIEKSIKINIIFINKSKIKKINFTFKKKKNVTNILTFKNIYNKIIIDSNIYICLKILKKECKNKNIKLKNYFFYIIMHGILHSYNFKHNNFKNYKEMKKKEIYFKNKIKTIKI</sequence>
<dbReference type="KEGG" id="zin:ZICARI_187"/>
<dbReference type="AlphaFoldDB" id="E0TJ14"/>
<evidence type="ECO:0000256" key="6">
    <source>
        <dbReference type="ARBA" id="ARBA00022801"/>
    </source>
</evidence>
<dbReference type="NCBIfam" id="TIGR00043">
    <property type="entry name" value="rRNA maturation RNase YbeY"/>
    <property type="match status" value="1"/>
</dbReference>
<keyword evidence="6" id="KW-0378">Hydrolase</keyword>
<dbReference type="Gene3D" id="3.40.390.30">
    <property type="entry name" value="Metalloproteases ('zincins'), catalytic domain"/>
    <property type="match status" value="1"/>
</dbReference>
<dbReference type="HOGENOM" id="CLU_1844362_0_0_4"/>
<evidence type="ECO:0000256" key="3">
    <source>
        <dbReference type="ARBA" id="ARBA00022722"/>
    </source>
</evidence>
<reference evidence="8 9" key="1">
    <citation type="journal article" date="2010" name="Genome Biol. Evol.">
        <title>Functional convergence in reduced genomes of bacterial symbionts spanning 200 My of evolution.</title>
        <authorList>
            <person name="McCutcheon J.P."/>
            <person name="Moran N.A."/>
        </authorList>
    </citation>
    <scope>NUCLEOTIDE SEQUENCE [LARGE SCALE GENOMIC DNA]</scope>
    <source>
        <strain evidence="8 9">CARI</strain>
    </source>
</reference>
<evidence type="ECO:0000313" key="9">
    <source>
        <dbReference type="Proteomes" id="UP000001303"/>
    </source>
</evidence>
<keyword evidence="7" id="KW-0862">Zinc</keyword>
<comment type="cofactor">
    <cofactor evidence="1">
        <name>Zn(2+)</name>
        <dbReference type="ChEBI" id="CHEBI:29105"/>
    </cofactor>
</comment>
<organism evidence="8 9">
    <name type="scientific">Zinderia insecticola (strain CARI)</name>
    <dbReference type="NCBI Taxonomy" id="871271"/>
    <lineage>
        <taxon>Bacteria</taxon>
        <taxon>Pseudomonadati</taxon>
        <taxon>Pseudomonadota</taxon>
        <taxon>Betaproteobacteria</taxon>
        <taxon>Burkholderiales</taxon>
        <taxon>Oxalobacteraceae</taxon>
        <taxon>Candidatus Zinderia</taxon>
    </lineage>
</organism>
<name>E0TJ14_ZINIC</name>
<dbReference type="GO" id="GO:0006364">
    <property type="term" value="P:rRNA processing"/>
    <property type="evidence" value="ECO:0007669"/>
    <property type="project" value="InterPro"/>
</dbReference>
<accession>E0TJ14</accession>
<keyword evidence="9" id="KW-1185">Reference proteome</keyword>
<dbReference type="Proteomes" id="UP000001303">
    <property type="component" value="Chromosome"/>
</dbReference>
<dbReference type="STRING" id="871271.ZICARI_187"/>
<keyword evidence="5" id="KW-0255">Endonuclease</keyword>
<dbReference type="GO" id="GO:0004519">
    <property type="term" value="F:endonuclease activity"/>
    <property type="evidence" value="ECO:0007669"/>
    <property type="project" value="UniProtKB-KW"/>
</dbReference>
<proteinExistence type="inferred from homology"/>
<evidence type="ECO:0000256" key="2">
    <source>
        <dbReference type="ARBA" id="ARBA00010875"/>
    </source>
</evidence>
<dbReference type="GO" id="GO:0046872">
    <property type="term" value="F:metal ion binding"/>
    <property type="evidence" value="ECO:0007669"/>
    <property type="project" value="UniProtKB-KW"/>
</dbReference>
<dbReference type="InterPro" id="IPR023091">
    <property type="entry name" value="MetalPrtase_cat_dom_sf_prd"/>
</dbReference>
<dbReference type="InterPro" id="IPR002036">
    <property type="entry name" value="YbeY"/>
</dbReference>
<reference key="2">
    <citation type="submission" date="2010-08" db="EMBL/GenBank/DDBJ databases">
        <title>Functional convergence in reduced genomes of bacterial symbionts spanning 200 million years of evolution.</title>
        <authorList>
            <person name="McCutcheon J.P."/>
            <person name="Moran N.A."/>
        </authorList>
    </citation>
    <scope>NUCLEOTIDE SEQUENCE</scope>
    <source>
        <strain>CARI</strain>
    </source>
</reference>
<evidence type="ECO:0000256" key="5">
    <source>
        <dbReference type="ARBA" id="ARBA00022759"/>
    </source>
</evidence>
<evidence type="ECO:0000256" key="4">
    <source>
        <dbReference type="ARBA" id="ARBA00022723"/>
    </source>
</evidence>
<evidence type="ECO:0000256" key="1">
    <source>
        <dbReference type="ARBA" id="ARBA00001947"/>
    </source>
</evidence>
<dbReference type="Pfam" id="PF02130">
    <property type="entry name" value="YbeY"/>
    <property type="match status" value="1"/>
</dbReference>
<evidence type="ECO:0000313" key="8">
    <source>
        <dbReference type="EMBL" id="ADM89791.1"/>
    </source>
</evidence>
<keyword evidence="4" id="KW-0479">Metal-binding</keyword>
<dbReference type="GO" id="GO:0004222">
    <property type="term" value="F:metalloendopeptidase activity"/>
    <property type="evidence" value="ECO:0007669"/>
    <property type="project" value="InterPro"/>
</dbReference>
<keyword evidence="3" id="KW-0540">Nuclease</keyword>
<dbReference type="EMBL" id="CP002161">
    <property type="protein sequence ID" value="ADM89791.1"/>
    <property type="molecule type" value="Genomic_DNA"/>
</dbReference>
<comment type="similarity">
    <text evidence="2">Belongs to the endoribonuclease YbeY family.</text>
</comment>